<dbReference type="InterPro" id="IPR004869">
    <property type="entry name" value="MMPL_dom"/>
</dbReference>
<keyword evidence="6" id="KW-0175">Coiled coil</keyword>
<reference evidence="10" key="1">
    <citation type="submission" date="2016-10" db="EMBL/GenBank/DDBJ databases">
        <authorList>
            <person name="Varghese N."/>
            <person name="Submissions S."/>
        </authorList>
    </citation>
    <scope>NUCLEOTIDE SEQUENCE [LARGE SCALE GENOMIC DNA]</scope>
    <source>
        <strain evidence="10">CECT 8338</strain>
    </source>
</reference>
<feature type="coiled-coil region" evidence="6">
    <location>
        <begin position="74"/>
        <end position="101"/>
    </location>
</feature>
<gene>
    <name evidence="9" type="ORF">SAMN05216210_2602</name>
</gene>
<proteinExistence type="predicted"/>
<dbReference type="Pfam" id="PF03176">
    <property type="entry name" value="MMPL"/>
    <property type="match status" value="1"/>
</dbReference>
<feature type="transmembrane region" description="Helical" evidence="7">
    <location>
        <begin position="327"/>
        <end position="344"/>
    </location>
</feature>
<dbReference type="SUPFAM" id="SSF82866">
    <property type="entry name" value="Multidrug efflux transporter AcrB transmembrane domain"/>
    <property type="match status" value="2"/>
</dbReference>
<feature type="transmembrane region" description="Helical" evidence="7">
    <location>
        <begin position="694"/>
        <end position="713"/>
    </location>
</feature>
<feature type="transmembrane region" description="Helical" evidence="7">
    <location>
        <begin position="640"/>
        <end position="658"/>
    </location>
</feature>
<feature type="transmembrane region" description="Helical" evidence="7">
    <location>
        <begin position="12"/>
        <end position="31"/>
    </location>
</feature>
<feature type="domain" description="Membrane transport protein MMPL" evidence="8">
    <location>
        <begin position="185"/>
        <end position="307"/>
    </location>
</feature>
<keyword evidence="4 7" id="KW-1133">Transmembrane helix</keyword>
<evidence type="ECO:0000259" key="8">
    <source>
        <dbReference type="Pfam" id="PF03176"/>
    </source>
</evidence>
<dbReference type="PANTHER" id="PTHR33406">
    <property type="entry name" value="MEMBRANE PROTEIN MJ1562-RELATED"/>
    <property type="match status" value="1"/>
</dbReference>
<dbReference type="STRING" id="1434072.SAMN05216210_2602"/>
<sequence length="750" mass="83560">MLPAPESNRRWAILWLIILLLSTLLLVFQLWRGAAWDTRITALLPSETRNTLLEQYAQQQDELGSNRFLLLISGEQASAAVADLENRLQQAQLIHDQSQARNDWLPAIQPHMAYLLADTLRDLPAREWADHALESLFAPGRGRNLRQDPFALQTAWIEQLRPAGIEWQDGYPLLHANAQNWLVFNAELRGSAYDMDTQQRLSHALAEFGQQHPDLQTMRAGLVFHAAHAAQQAQWEVSIIGGSSLLLITLLLWSVFRRPTSLLSLLLPVVCGVLFALPLTWLIFTRLNLLTLAFGISLIGIGIDYALHVQCYRLTHPDSALHKLWPALRLGLLSSLLAYLAQLLTPLPGLRQMACFLMLGLIGAWLTARLWLPRWPLQGHSGNQRMVAHCNRLRLPARWQAPLAFGLMLGLPLLLITADVRPNNDLRQLNPSPDSLVAEQKTVMHWLQQASGQRFVLLTAQQPQALLERLEALHPLLSELQASDELSAFSHIAQRVPSLQQQQADHALINHAYAEALPLLLEQAGLPSELMQPINAELERSQPLFPEQWLARAAGEPDQNLWWQSSAGTHAVILLGDLSNSGEQRLLDALHQREIYHDRVAALGQKLGQLRDTVSYWLLAACLLLLPLLLWRYRRQAWRALLPPFGALLLTLTILSWSGQGITLFHLLGLLLVLGIGLDSGIFNTEHGEQGASWLAITLSCASSLIAFGLLSFSSTPALQQLGLTCLIGLSSAWILTLISRPPLATTHGI</sequence>
<feature type="transmembrane region" description="Helical" evidence="7">
    <location>
        <begin position="401"/>
        <end position="418"/>
    </location>
</feature>
<dbReference type="PANTHER" id="PTHR33406:SF13">
    <property type="entry name" value="MEMBRANE PROTEIN YDFJ"/>
    <property type="match status" value="1"/>
</dbReference>
<evidence type="ECO:0000256" key="7">
    <source>
        <dbReference type="SAM" id="Phobius"/>
    </source>
</evidence>
<feature type="transmembrane region" description="Helical" evidence="7">
    <location>
        <begin position="719"/>
        <end position="739"/>
    </location>
</feature>
<dbReference type="OrthoDB" id="9780358at2"/>
<feature type="transmembrane region" description="Helical" evidence="7">
    <location>
        <begin position="350"/>
        <end position="372"/>
    </location>
</feature>
<dbReference type="Gene3D" id="1.20.1640.10">
    <property type="entry name" value="Multidrug efflux transporter AcrB transmembrane domain"/>
    <property type="match status" value="2"/>
</dbReference>
<comment type="subcellular location">
    <subcellularLocation>
        <location evidence="1">Cell membrane</location>
        <topology evidence="1">Multi-pass membrane protein</topology>
    </subcellularLocation>
</comment>
<evidence type="ECO:0000256" key="2">
    <source>
        <dbReference type="ARBA" id="ARBA00022475"/>
    </source>
</evidence>
<dbReference type="GO" id="GO:0005886">
    <property type="term" value="C:plasma membrane"/>
    <property type="evidence" value="ECO:0007669"/>
    <property type="project" value="UniProtKB-SubCell"/>
</dbReference>
<feature type="transmembrane region" description="Helical" evidence="7">
    <location>
        <begin position="237"/>
        <end position="256"/>
    </location>
</feature>
<keyword evidence="10" id="KW-1185">Reference proteome</keyword>
<dbReference type="AlphaFoldDB" id="A0A1H2GWH4"/>
<evidence type="ECO:0000313" key="9">
    <source>
        <dbReference type="EMBL" id="SDU23976.1"/>
    </source>
</evidence>
<feature type="transmembrane region" description="Helical" evidence="7">
    <location>
        <begin position="289"/>
        <end position="307"/>
    </location>
</feature>
<organism evidence="9 10">
    <name type="scientific">Halopseudomonas salegens</name>
    <dbReference type="NCBI Taxonomy" id="1434072"/>
    <lineage>
        <taxon>Bacteria</taxon>
        <taxon>Pseudomonadati</taxon>
        <taxon>Pseudomonadota</taxon>
        <taxon>Gammaproteobacteria</taxon>
        <taxon>Pseudomonadales</taxon>
        <taxon>Pseudomonadaceae</taxon>
        <taxon>Halopseudomonas</taxon>
    </lineage>
</organism>
<dbReference type="Proteomes" id="UP000243924">
    <property type="component" value="Chromosome I"/>
</dbReference>
<feature type="transmembrane region" description="Helical" evidence="7">
    <location>
        <begin position="664"/>
        <end position="682"/>
    </location>
</feature>
<dbReference type="InterPro" id="IPR050545">
    <property type="entry name" value="Mycobact_MmpL"/>
</dbReference>
<keyword evidence="3 7" id="KW-0812">Transmembrane</keyword>
<feature type="transmembrane region" description="Helical" evidence="7">
    <location>
        <begin position="263"/>
        <end position="283"/>
    </location>
</feature>
<evidence type="ECO:0000256" key="5">
    <source>
        <dbReference type="ARBA" id="ARBA00023136"/>
    </source>
</evidence>
<evidence type="ECO:0000256" key="6">
    <source>
        <dbReference type="SAM" id="Coils"/>
    </source>
</evidence>
<evidence type="ECO:0000256" key="4">
    <source>
        <dbReference type="ARBA" id="ARBA00022989"/>
    </source>
</evidence>
<name>A0A1H2GWH4_9GAMM</name>
<keyword evidence="5 7" id="KW-0472">Membrane</keyword>
<dbReference type="EMBL" id="LT629787">
    <property type="protein sequence ID" value="SDU23976.1"/>
    <property type="molecule type" value="Genomic_DNA"/>
</dbReference>
<protein>
    <submittedName>
        <fullName evidence="9">Predicted exporter</fullName>
    </submittedName>
</protein>
<feature type="transmembrane region" description="Helical" evidence="7">
    <location>
        <begin position="614"/>
        <end position="633"/>
    </location>
</feature>
<keyword evidence="2" id="KW-1003">Cell membrane</keyword>
<evidence type="ECO:0000256" key="3">
    <source>
        <dbReference type="ARBA" id="ARBA00022692"/>
    </source>
</evidence>
<accession>A0A1H2GWH4</accession>
<evidence type="ECO:0000313" key="10">
    <source>
        <dbReference type="Proteomes" id="UP000243924"/>
    </source>
</evidence>
<evidence type="ECO:0000256" key="1">
    <source>
        <dbReference type="ARBA" id="ARBA00004651"/>
    </source>
</evidence>